<dbReference type="Gene3D" id="3.40.50.300">
    <property type="entry name" value="P-loop containing nucleotide triphosphate hydrolases"/>
    <property type="match status" value="1"/>
</dbReference>
<dbReference type="PANTHER" id="PTHR10039:SF5">
    <property type="entry name" value="NACHT DOMAIN-CONTAINING PROTEIN"/>
    <property type="match status" value="1"/>
</dbReference>
<evidence type="ECO:0000259" key="4">
    <source>
        <dbReference type="Pfam" id="PF25053"/>
    </source>
</evidence>
<accession>F9FDC8</accession>
<dbReference type="PANTHER" id="PTHR10039">
    <property type="entry name" value="AMELOGENIN"/>
    <property type="match status" value="1"/>
</dbReference>
<dbReference type="Pfam" id="PF25053">
    <property type="entry name" value="DUF7791"/>
    <property type="match status" value="1"/>
</dbReference>
<evidence type="ECO:0000259" key="3">
    <source>
        <dbReference type="Pfam" id="PF24883"/>
    </source>
</evidence>
<feature type="domain" description="Nephrocystin 3-like N-terminal" evidence="3">
    <location>
        <begin position="354"/>
        <end position="516"/>
    </location>
</feature>
<evidence type="ECO:0000313" key="5">
    <source>
        <dbReference type="EMBL" id="EGU85092.1"/>
    </source>
</evidence>
<name>F9FDC8_FUSOF</name>
<dbReference type="InterPro" id="IPR056693">
    <property type="entry name" value="DUF7791"/>
</dbReference>
<feature type="compositionally biased region" description="Polar residues" evidence="2">
    <location>
        <begin position="16"/>
        <end position="25"/>
    </location>
</feature>
<protein>
    <submittedName>
        <fullName evidence="5">Uncharacterized protein</fullName>
    </submittedName>
</protein>
<dbReference type="AlphaFoldDB" id="F9FDC8"/>
<comment type="caution">
    <text evidence="5">The sequence shown here is derived from an EMBL/GenBank/DDBJ whole genome shotgun (WGS) entry which is preliminary data.</text>
</comment>
<dbReference type="SUPFAM" id="SSF52540">
    <property type="entry name" value="P-loop containing nucleoside triphosphate hydrolases"/>
    <property type="match status" value="1"/>
</dbReference>
<evidence type="ECO:0000256" key="2">
    <source>
        <dbReference type="SAM" id="MobiDB-lite"/>
    </source>
</evidence>
<proteinExistence type="predicted"/>
<organism evidence="5">
    <name type="scientific">Fusarium oxysporum (strain Fo5176)</name>
    <name type="common">Fusarium vascular wilt</name>
    <dbReference type="NCBI Taxonomy" id="660025"/>
    <lineage>
        <taxon>Eukaryota</taxon>
        <taxon>Fungi</taxon>
        <taxon>Dikarya</taxon>
        <taxon>Ascomycota</taxon>
        <taxon>Pezizomycotina</taxon>
        <taxon>Sordariomycetes</taxon>
        <taxon>Hypocreomycetidae</taxon>
        <taxon>Hypocreales</taxon>
        <taxon>Nectriaceae</taxon>
        <taxon>Fusarium</taxon>
        <taxon>Fusarium oxysporum species complex</taxon>
    </lineage>
</organism>
<gene>
    <name evidence="5" type="ORF">FOXB_04406</name>
</gene>
<dbReference type="OrthoDB" id="5086500at2759"/>
<evidence type="ECO:0000256" key="1">
    <source>
        <dbReference type="ARBA" id="ARBA00022737"/>
    </source>
</evidence>
<reference evidence="5" key="1">
    <citation type="journal article" date="2012" name="Mol. Plant Microbe Interact.">
        <title>A highly conserved effector in Fusarium oxysporum is required for full virulence on Arabidopsis.</title>
        <authorList>
            <person name="Thatcher L.F."/>
            <person name="Gardiner D.M."/>
            <person name="Kazan K."/>
            <person name="Manners J."/>
        </authorList>
    </citation>
    <scope>NUCLEOTIDE SEQUENCE [LARGE SCALE GENOMIC DNA]</scope>
    <source>
        <strain evidence="5">Fo5176</strain>
    </source>
</reference>
<dbReference type="InterPro" id="IPR056884">
    <property type="entry name" value="NPHP3-like_N"/>
</dbReference>
<keyword evidence="1" id="KW-0677">Repeat</keyword>
<dbReference type="InterPro" id="IPR027417">
    <property type="entry name" value="P-loop_NTPase"/>
</dbReference>
<dbReference type="EMBL" id="AFQF01001384">
    <property type="protein sequence ID" value="EGU85092.1"/>
    <property type="molecule type" value="Genomic_DNA"/>
</dbReference>
<feature type="domain" description="DUF7791" evidence="4">
    <location>
        <begin position="631"/>
        <end position="779"/>
    </location>
</feature>
<dbReference type="Pfam" id="PF24883">
    <property type="entry name" value="NPHP3_N"/>
    <property type="match status" value="1"/>
</dbReference>
<feature type="region of interest" description="Disordered" evidence="2">
    <location>
        <begin position="15"/>
        <end position="36"/>
    </location>
</feature>
<dbReference type="STRING" id="660025.F9FDC8"/>
<sequence>MSYWTSSLVSVILPKPSTTEPDQAVSSPSSYPSPKPSDHFSRVQIIMITGFEALGAASAVLQVISFATDVTVACKVAYDGATTSQDDLQRYVGRMSEAVGRVHTRCEQMSNANSKFASPKLQNIAKECKDAADKLEAEVQYVTSLQAKGDLVKSLRKALRASRHQKKLQVLQQSLSMYRQVVKTELTSHLCSQSDAIYFQQDASFRKLDTDVQFLINQLAEGITDVKDLVKQEHATTRNVLIQEIARSELAINSHTDSQVLELRITVEAEKKCEMFLQSLKAPRMNQRYNDVMDSRDANFNQVFATYKDMRAMYYGDSDGNIIEYGDSKGNESSETTRDLKCMTHMEDIHRSWASFNSWLQSDDEMFYVQGKPGSGKSTLIKFILDQEQTQDLLRRWSPDTIIKSYFFWKIGSEEQNSIKGLWCSLLYQRLQDQQQLVLGALQHFSHLSLHSEYHDWSIKDLQDVWNCIAKLDTRHICMFIDGLDEVRNEDGFSKLAQSIQLISQLPRTKLCISARPEAQIVRWLRTTNADGILLEDLTRFDMLQFVRDRFHQLLPNSQVSSESSQDICRKLVDKAQGVFLWVHLASRSIIDGIENVDSEDMLLARLNALPGDLENLYIDMWQRMNARSPVYQETARRYFRYVLQGPGYPIVMGIGQEEIVFSQPGIVQIACAENLELQEKLLKGTGTIRPTEILRMCEDTTASIHNRCAGLLEVQLEEHWRPVYEMLENNSNPFGKVVFIHRTAHDFLTDTEAGQGILGCGPLSDFSLQTQLLNGLICTAIFLEFALTPSYTSDVIIMQIADFAYRWRNEGLQLATKLLDIVRPLYDRKSIRIYQDLWVPSGPFFSLLNDEDLFNDFVISRLATETSTGLATSVLRRGWAPTPEIRLFKGLSKRLFFALIKLGAIPHEYGALCDPRMQPFARKETAFTNLLMSFIISTKWCEIKHRIRIDDELRRKVLLETLEIAIYMATTCQNLNAVISLFARIPETGPMMLPPFREAIYRLGEPTSPYASVFFEVNIQFLLLYLSKIGGILADCVLAAPQAQDVLSRIDCPLVKIRYFQLPRTEKDTLEQNISSQRAFQRILSPEPLPRRDIEQLFDVDFEGLSQDLRIPHWDKTDLNTITQYIKEVETEEVNVEEMMTSLAAENLGFCTYEEAGITPPYEYLRNARERNHREWMLFPLAMGRLEAAAAIKEGIEGHE</sequence>